<feature type="compositionally biased region" description="Low complexity" evidence="1">
    <location>
        <begin position="296"/>
        <end position="312"/>
    </location>
</feature>
<dbReference type="Proteomes" id="UP001311799">
    <property type="component" value="Unassembled WGS sequence"/>
</dbReference>
<feature type="region of interest" description="Disordered" evidence="1">
    <location>
        <begin position="286"/>
        <end position="312"/>
    </location>
</feature>
<name>A0AAV9Y098_9CRYT</name>
<proteinExistence type="predicted"/>
<dbReference type="AlphaFoldDB" id="A0AAV9Y098"/>
<gene>
    <name evidence="2" type="ORF">RS030_19</name>
</gene>
<evidence type="ECO:0000256" key="1">
    <source>
        <dbReference type="SAM" id="MobiDB-lite"/>
    </source>
</evidence>
<feature type="compositionally biased region" description="Polar residues" evidence="1">
    <location>
        <begin position="286"/>
        <end position="295"/>
    </location>
</feature>
<dbReference type="EMBL" id="JAWDEY010000011">
    <property type="protein sequence ID" value="KAK6589602.1"/>
    <property type="molecule type" value="Genomic_DNA"/>
</dbReference>
<reference evidence="2 3" key="1">
    <citation type="submission" date="2023-10" db="EMBL/GenBank/DDBJ databases">
        <title>Comparative genomics analysis reveals potential genetic determinants of host preference in Cryptosporidium xiaoi.</title>
        <authorList>
            <person name="Xiao L."/>
            <person name="Li J."/>
        </authorList>
    </citation>
    <scope>NUCLEOTIDE SEQUENCE [LARGE SCALE GENOMIC DNA]</scope>
    <source>
        <strain evidence="2 3">52996</strain>
    </source>
</reference>
<evidence type="ECO:0000313" key="2">
    <source>
        <dbReference type="EMBL" id="KAK6589602.1"/>
    </source>
</evidence>
<sequence length="312" mass="36497">MSNIQQNNEDDVNFKIFKELVDFEKELSKTRKRTRDADFLDRKLVISDSTEFERHFESLSEAIARLLPYHTFYTDEIKFNLINEDEAKIQERKKRIKKVQDSIMEIGLSNSSLIFNASKYGFVRLLYSSFALELEKNKRELSQKQALELNWKYPIDVVNNSNSNNGNVNYINNKQYINNNNITLNTYKSKQFEHINSHNNSYTDNINNNMHQTKVPNFAPKYYIDPFPSSFSSSSYPSSSNNNLKAEHEIIKDYNHPNVSNSSQHNFQKQVIQPNLPINDSTHFQQRQQNQLNHVSNSSLPMLSLNNDLPKI</sequence>
<comment type="caution">
    <text evidence="2">The sequence shown here is derived from an EMBL/GenBank/DDBJ whole genome shotgun (WGS) entry which is preliminary data.</text>
</comment>
<keyword evidence="3" id="KW-1185">Reference proteome</keyword>
<organism evidence="2 3">
    <name type="scientific">Cryptosporidium xiaoi</name>
    <dbReference type="NCBI Taxonomy" id="659607"/>
    <lineage>
        <taxon>Eukaryota</taxon>
        <taxon>Sar</taxon>
        <taxon>Alveolata</taxon>
        <taxon>Apicomplexa</taxon>
        <taxon>Conoidasida</taxon>
        <taxon>Coccidia</taxon>
        <taxon>Eucoccidiorida</taxon>
        <taxon>Eimeriorina</taxon>
        <taxon>Cryptosporidiidae</taxon>
        <taxon>Cryptosporidium</taxon>
    </lineage>
</organism>
<accession>A0AAV9Y098</accession>
<evidence type="ECO:0000313" key="3">
    <source>
        <dbReference type="Proteomes" id="UP001311799"/>
    </source>
</evidence>
<protein>
    <submittedName>
        <fullName evidence="2">Synaptobrevin synaptobrevin</fullName>
    </submittedName>
</protein>